<dbReference type="SUPFAM" id="SSF49503">
    <property type="entry name" value="Cupredoxins"/>
    <property type="match status" value="3"/>
</dbReference>
<sequence length="630" mass="69206">MPFDGIARRTFLESVVVAGVAGLAGSRLGAGSNAAVASGGPEPSPERLILPKFTDRLRIPPVLRPRPGRSTGELTVTMTPAEVRLHSRLPPTRMWTYEGHYPGPTIEVRRGQPVRIAWENQLGGTIPIKAVDYVETAPGRDTDPLTNYPGSAGCAVVPMVADLTPWNVVHLHGMLTGGGDDGWMENVMAPGRTQVVTYPNDLLAPVLWYHDHAHHVTRFNILAGLSGMYVVRSDEEDDLRLPRGDRLIPLILSDRNFELDPAGKLTGQLLHKIEKVSQREVVAPFVGPYNLVNGTIWPYLEVEPGWYRLRLVNMCSSRVYRLVLFDENKQVVPKAFTVVSTDQGFLGAPAAVDGPLILSPAERVDVLVNFAAFAGATLKLINTRPEVDPGAPDTSNNMLEPDVMQFRVSSGRARDDFSPPAALSRSFRRITAADVPADAPQRWIVLTPPGAPKAPEMWEMEEVDPNTVTVPSDGVIQIKTADGTVRTFRRVTGAYADGSAFDIMLDQWEVWRIINLGGPPHPIHLHLTSFQVLARDVYDVSGFSQAARATTKPVAYVGPDRLEPHEQGEKDLIRVAGHRGSNGEMVTIAVRFRHPGRGVYHCHTLEHENHMMRPLIVTPHMTMALGEGHH</sequence>
<accession>A0A941ASG2</accession>
<dbReference type="Pfam" id="PF07731">
    <property type="entry name" value="Cu-oxidase_2"/>
    <property type="match status" value="1"/>
</dbReference>
<dbReference type="InterPro" id="IPR006311">
    <property type="entry name" value="TAT_signal"/>
</dbReference>
<dbReference type="PANTHER" id="PTHR48267">
    <property type="entry name" value="CUPREDOXIN SUPERFAMILY PROTEIN"/>
    <property type="match status" value="1"/>
</dbReference>
<comment type="caution">
    <text evidence="4">The sequence shown here is derived from an EMBL/GenBank/DDBJ whole genome shotgun (WGS) entry which is preliminary data.</text>
</comment>
<evidence type="ECO:0000259" key="2">
    <source>
        <dbReference type="Pfam" id="PF07731"/>
    </source>
</evidence>
<evidence type="ECO:0000313" key="5">
    <source>
        <dbReference type="Proteomes" id="UP000674234"/>
    </source>
</evidence>
<keyword evidence="5" id="KW-1185">Reference proteome</keyword>
<dbReference type="PANTHER" id="PTHR48267:SF1">
    <property type="entry name" value="BILIRUBIN OXIDASE"/>
    <property type="match status" value="1"/>
</dbReference>
<dbReference type="InterPro" id="IPR008972">
    <property type="entry name" value="Cupredoxin"/>
</dbReference>
<feature type="domain" description="Plastocyanin-like" evidence="2">
    <location>
        <begin position="495"/>
        <end position="619"/>
    </location>
</feature>
<dbReference type="RefSeq" id="WP_210159530.1">
    <property type="nucleotide sequence ID" value="NZ_JAFCNB010000029.1"/>
</dbReference>
<dbReference type="AlphaFoldDB" id="A0A941ASG2"/>
<dbReference type="EMBL" id="JAFCNB010000029">
    <property type="protein sequence ID" value="MBP2708269.1"/>
    <property type="molecule type" value="Genomic_DNA"/>
</dbReference>
<dbReference type="PROSITE" id="PS51318">
    <property type="entry name" value="TAT"/>
    <property type="match status" value="1"/>
</dbReference>
<name>A0A941ASG2_9ACTN</name>
<dbReference type="GO" id="GO:0005507">
    <property type="term" value="F:copper ion binding"/>
    <property type="evidence" value="ECO:0007669"/>
    <property type="project" value="InterPro"/>
</dbReference>
<dbReference type="Pfam" id="PF07732">
    <property type="entry name" value="Cu-oxidase_3"/>
    <property type="match status" value="2"/>
</dbReference>
<comment type="similarity">
    <text evidence="1">Belongs to the multicopper oxidase family.</text>
</comment>
<evidence type="ECO:0000313" key="4">
    <source>
        <dbReference type="EMBL" id="MBP2708269.1"/>
    </source>
</evidence>
<dbReference type="InterPro" id="IPR011707">
    <property type="entry name" value="Cu-oxidase-like_N"/>
</dbReference>
<dbReference type="InterPro" id="IPR045087">
    <property type="entry name" value="Cu-oxidase_fam"/>
</dbReference>
<organism evidence="4 5">
    <name type="scientific">Microbispora oryzae</name>
    <dbReference type="NCBI Taxonomy" id="2806554"/>
    <lineage>
        <taxon>Bacteria</taxon>
        <taxon>Bacillati</taxon>
        <taxon>Actinomycetota</taxon>
        <taxon>Actinomycetes</taxon>
        <taxon>Streptosporangiales</taxon>
        <taxon>Streptosporangiaceae</taxon>
        <taxon>Microbispora</taxon>
    </lineage>
</organism>
<dbReference type="GO" id="GO:0016491">
    <property type="term" value="F:oxidoreductase activity"/>
    <property type="evidence" value="ECO:0007669"/>
    <property type="project" value="InterPro"/>
</dbReference>
<gene>
    <name evidence="4" type="ORF">JOL79_31270</name>
</gene>
<dbReference type="InterPro" id="IPR011706">
    <property type="entry name" value="Cu-oxidase_C"/>
</dbReference>
<dbReference type="Proteomes" id="UP000674234">
    <property type="component" value="Unassembled WGS sequence"/>
</dbReference>
<proteinExistence type="inferred from homology"/>
<feature type="domain" description="Plastocyanin-like" evidence="3">
    <location>
        <begin position="91"/>
        <end position="124"/>
    </location>
</feature>
<feature type="domain" description="Plastocyanin-like" evidence="3">
    <location>
        <begin position="167"/>
        <end position="235"/>
    </location>
</feature>
<reference evidence="4" key="1">
    <citation type="submission" date="2021-02" db="EMBL/GenBank/DDBJ databases">
        <title>Draft genome sequence of Microbispora sp. RL4-1S isolated from rice leaves in Thailand.</title>
        <authorList>
            <person name="Muangham S."/>
            <person name="Duangmal K."/>
        </authorList>
    </citation>
    <scope>NUCLEOTIDE SEQUENCE</scope>
    <source>
        <strain evidence="4">RL4-1S</strain>
    </source>
</reference>
<dbReference type="CDD" id="cd13844">
    <property type="entry name" value="CuRO_1_BOD_CotA_like"/>
    <property type="match status" value="1"/>
</dbReference>
<evidence type="ECO:0000256" key="1">
    <source>
        <dbReference type="ARBA" id="ARBA00010609"/>
    </source>
</evidence>
<dbReference type="Gene3D" id="2.60.40.420">
    <property type="entry name" value="Cupredoxins - blue copper proteins"/>
    <property type="match status" value="3"/>
</dbReference>
<protein>
    <submittedName>
        <fullName evidence="4">Multicopper oxidase domain-containing protein</fullName>
    </submittedName>
</protein>
<evidence type="ECO:0000259" key="3">
    <source>
        <dbReference type="Pfam" id="PF07732"/>
    </source>
</evidence>